<name>A0A210PP65_MIZYE</name>
<dbReference type="Proteomes" id="UP000242188">
    <property type="component" value="Unassembled WGS sequence"/>
</dbReference>
<dbReference type="PROSITE" id="PS00063">
    <property type="entry name" value="ALDOKETO_REDUCTASE_3"/>
    <property type="match status" value="2"/>
</dbReference>
<dbReference type="PRINTS" id="PR00069">
    <property type="entry name" value="ALDKETRDTASE"/>
</dbReference>
<dbReference type="SUPFAM" id="SSF51430">
    <property type="entry name" value="NAD(P)-linked oxidoreductase"/>
    <property type="match status" value="2"/>
</dbReference>
<dbReference type="PROSITE" id="PS00798">
    <property type="entry name" value="ALDOKETO_REDUCTASE_1"/>
    <property type="match status" value="2"/>
</dbReference>
<dbReference type="Gene3D" id="3.20.20.100">
    <property type="entry name" value="NADP-dependent oxidoreductase domain"/>
    <property type="match status" value="2"/>
</dbReference>
<dbReference type="GO" id="GO:0016491">
    <property type="term" value="F:oxidoreductase activity"/>
    <property type="evidence" value="ECO:0007669"/>
    <property type="project" value="UniProtKB-KW"/>
</dbReference>
<dbReference type="InterPro" id="IPR036812">
    <property type="entry name" value="NAD(P)_OxRdtase_dom_sf"/>
</dbReference>
<keyword evidence="2" id="KW-0521">NADP</keyword>
<dbReference type="Pfam" id="PF00248">
    <property type="entry name" value="Aldo_ket_red"/>
    <property type="match status" value="2"/>
</dbReference>
<dbReference type="FunFam" id="3.20.20.100:FF:000006">
    <property type="entry name" value="Aldo-keto reductase family 1 member A1"/>
    <property type="match status" value="2"/>
</dbReference>
<comment type="similarity">
    <text evidence="1">Belongs to the aldo/keto reductase family.</text>
</comment>
<accession>A0A210PP65</accession>
<dbReference type="EMBL" id="NEDP02005569">
    <property type="protein sequence ID" value="OWF38268.1"/>
    <property type="molecule type" value="Genomic_DNA"/>
</dbReference>
<dbReference type="AlphaFoldDB" id="A0A210PP65"/>
<gene>
    <name evidence="5" type="ORF">KP79_PYT17194</name>
</gene>
<dbReference type="OrthoDB" id="416253at2759"/>
<dbReference type="PANTHER" id="PTHR11732">
    <property type="entry name" value="ALDO/KETO REDUCTASE"/>
    <property type="match status" value="1"/>
</dbReference>
<dbReference type="InterPro" id="IPR023210">
    <property type="entry name" value="NADP_OxRdtase_dom"/>
</dbReference>
<dbReference type="InterPro" id="IPR018170">
    <property type="entry name" value="Aldo/ket_reductase_CS"/>
</dbReference>
<evidence type="ECO:0000256" key="1">
    <source>
        <dbReference type="ARBA" id="ARBA00007905"/>
    </source>
</evidence>
<evidence type="ECO:0000256" key="3">
    <source>
        <dbReference type="ARBA" id="ARBA00023002"/>
    </source>
</evidence>
<protein>
    <submittedName>
        <fullName evidence="5">Alcohol dehydrogenase [NADP(+)] A</fullName>
    </submittedName>
</protein>
<keyword evidence="3" id="KW-0560">Oxidoreductase</keyword>
<evidence type="ECO:0000313" key="5">
    <source>
        <dbReference type="EMBL" id="OWF38268.1"/>
    </source>
</evidence>
<organism evidence="5 6">
    <name type="scientific">Mizuhopecten yessoensis</name>
    <name type="common">Japanese scallop</name>
    <name type="synonym">Patinopecten yessoensis</name>
    <dbReference type="NCBI Taxonomy" id="6573"/>
    <lineage>
        <taxon>Eukaryota</taxon>
        <taxon>Metazoa</taxon>
        <taxon>Spiralia</taxon>
        <taxon>Lophotrochozoa</taxon>
        <taxon>Mollusca</taxon>
        <taxon>Bivalvia</taxon>
        <taxon>Autobranchia</taxon>
        <taxon>Pteriomorphia</taxon>
        <taxon>Pectinida</taxon>
        <taxon>Pectinoidea</taxon>
        <taxon>Pectinidae</taxon>
        <taxon>Mizuhopecten</taxon>
    </lineage>
</organism>
<dbReference type="PROSITE" id="PS00062">
    <property type="entry name" value="ALDOKETO_REDUCTASE_2"/>
    <property type="match status" value="2"/>
</dbReference>
<keyword evidence="6" id="KW-1185">Reference proteome</keyword>
<feature type="domain" description="NADP-dependent oxidoreductase" evidence="4">
    <location>
        <begin position="329"/>
        <end position="598"/>
    </location>
</feature>
<evidence type="ECO:0000313" key="6">
    <source>
        <dbReference type="Proteomes" id="UP000242188"/>
    </source>
</evidence>
<evidence type="ECO:0000256" key="2">
    <source>
        <dbReference type="ARBA" id="ARBA00022857"/>
    </source>
</evidence>
<evidence type="ECO:0000259" key="4">
    <source>
        <dbReference type="Pfam" id="PF00248"/>
    </source>
</evidence>
<dbReference type="InterPro" id="IPR020471">
    <property type="entry name" value="AKR"/>
</dbReference>
<sequence>MAVIPEQTLLSGYKIPCVGLGTWESKPGDFRAAVKTAIGLGYRHFDCALAYGNEKEIGEAFKEITDEGTVKREELFITTKLWNTYHSKARVLEGCKESLTNFGLDYIDLYIIHWPFATRENDGLYPLTPDGKTDVVDIDFIETWTAMQDLVDEGMCRSIGVSNFNSKQIQRILDLGLKHPLSCNQIEISPYNSNGNLLQFCQSKGIVVVAYCPLGSAERPWAKPDDPKLLEEPEIAKIATRYSKSPGQVVLRWGVQRGYIVIPKSVSAARMTQNIELFDFELNDDEMKFIHGMNRNARCCLWAEYDPFSIPEQTLLSGYKIPCVGLGTAKSKPGEVGAAVKTAIGLGYRHFDCALAYGNEKEIGEAIKEVTGNGTVKREDLFITTKLWNTYHSKARVLEGCKESLTNLGLDYIDLYIIHWPIALRENVALFPKTPDGKADVVDIDFIETWTAMQDLVDQAMCRSIGVSNFNSKQIQRILDLGLKHPLSCNQIEISPYHSNERLLQFCKSKGIVVVAYSPLGSGDRPFVKPEDPVLLEEPEIVKIAAQYNKSPAQILLRWGVQRGFTVIPKSVSAARMNQNFQLFDFELNDDEMKVIHGMNRNARCRTWTNQSSTHSPYYPFHEEF</sequence>
<proteinExistence type="inferred from homology"/>
<comment type="caution">
    <text evidence="5">The sequence shown here is derived from an EMBL/GenBank/DDBJ whole genome shotgun (WGS) entry which is preliminary data.</text>
</comment>
<reference evidence="5 6" key="1">
    <citation type="journal article" date="2017" name="Nat. Ecol. Evol.">
        <title>Scallop genome provides insights into evolution of bilaterian karyotype and development.</title>
        <authorList>
            <person name="Wang S."/>
            <person name="Zhang J."/>
            <person name="Jiao W."/>
            <person name="Li J."/>
            <person name="Xun X."/>
            <person name="Sun Y."/>
            <person name="Guo X."/>
            <person name="Huan P."/>
            <person name="Dong B."/>
            <person name="Zhang L."/>
            <person name="Hu X."/>
            <person name="Sun X."/>
            <person name="Wang J."/>
            <person name="Zhao C."/>
            <person name="Wang Y."/>
            <person name="Wang D."/>
            <person name="Huang X."/>
            <person name="Wang R."/>
            <person name="Lv J."/>
            <person name="Li Y."/>
            <person name="Zhang Z."/>
            <person name="Liu B."/>
            <person name="Lu W."/>
            <person name="Hui Y."/>
            <person name="Liang J."/>
            <person name="Zhou Z."/>
            <person name="Hou R."/>
            <person name="Li X."/>
            <person name="Liu Y."/>
            <person name="Li H."/>
            <person name="Ning X."/>
            <person name="Lin Y."/>
            <person name="Zhao L."/>
            <person name="Xing Q."/>
            <person name="Dou J."/>
            <person name="Li Y."/>
            <person name="Mao J."/>
            <person name="Guo H."/>
            <person name="Dou H."/>
            <person name="Li T."/>
            <person name="Mu C."/>
            <person name="Jiang W."/>
            <person name="Fu Q."/>
            <person name="Fu X."/>
            <person name="Miao Y."/>
            <person name="Liu J."/>
            <person name="Yu Q."/>
            <person name="Li R."/>
            <person name="Liao H."/>
            <person name="Li X."/>
            <person name="Kong Y."/>
            <person name="Jiang Z."/>
            <person name="Chourrout D."/>
            <person name="Li R."/>
            <person name="Bao Z."/>
        </authorList>
    </citation>
    <scope>NUCLEOTIDE SEQUENCE [LARGE SCALE GENOMIC DNA]</scope>
    <source>
        <strain evidence="5 6">PY_sf001</strain>
    </source>
</reference>
<feature type="domain" description="NADP-dependent oxidoreductase" evidence="4">
    <location>
        <begin position="19"/>
        <end position="292"/>
    </location>
</feature>